<keyword evidence="2" id="KW-1185">Reference proteome</keyword>
<sequence>MKAKQKPHNGFCTIVWRKVAECCKNPHDILLAQRYHITGILVKDFLK</sequence>
<comment type="caution">
    <text evidence="1">The sequence shown here is derived from an EMBL/GenBank/DDBJ whole genome shotgun (WGS) entry which is preliminary data.</text>
</comment>
<gene>
    <name evidence="1" type="ORF">FAEPRAA2165_01234</name>
</gene>
<dbReference type="EMBL" id="ACOP02000029">
    <property type="protein sequence ID" value="EEU97156.1"/>
    <property type="molecule type" value="Genomic_DNA"/>
</dbReference>
<reference evidence="1" key="1">
    <citation type="submission" date="2009-08" db="EMBL/GenBank/DDBJ databases">
        <authorList>
            <person name="Weinstock G."/>
            <person name="Sodergren E."/>
            <person name="Clifton S."/>
            <person name="Fulton L."/>
            <person name="Fulton B."/>
            <person name="Courtney L."/>
            <person name="Fronick C."/>
            <person name="Harrison M."/>
            <person name="Strong C."/>
            <person name="Farmer C."/>
            <person name="Delahaunty K."/>
            <person name="Markovic C."/>
            <person name="Hall O."/>
            <person name="Minx P."/>
            <person name="Tomlinson C."/>
            <person name="Mitreva M."/>
            <person name="Nelson J."/>
            <person name="Hou S."/>
            <person name="Wollam A."/>
            <person name="Pepin K.H."/>
            <person name="Johnson M."/>
            <person name="Bhonagiri V."/>
            <person name="Nash W.E."/>
            <person name="Warren W."/>
            <person name="Chinwalla A."/>
            <person name="Mardis E.R."/>
            <person name="Wilson R.K."/>
        </authorList>
    </citation>
    <scope>NUCLEOTIDE SEQUENCE [LARGE SCALE GENOMIC DNA]</scope>
    <source>
        <strain evidence="1">A2-165</strain>
    </source>
</reference>
<dbReference type="HOGENOM" id="CLU_3168299_0_0_9"/>
<dbReference type="Proteomes" id="UP000004619">
    <property type="component" value="Unassembled WGS sequence"/>
</dbReference>
<dbReference type="STRING" id="411483.FAEPRAA2165_01234"/>
<organism evidence="1 2">
    <name type="scientific">Faecalibacterium duncaniae (strain DSM 17677 / JCM 31915 / A2-165)</name>
    <name type="common">Faecalibacterium prausnitzii</name>
    <dbReference type="NCBI Taxonomy" id="411483"/>
    <lineage>
        <taxon>Bacteria</taxon>
        <taxon>Bacillati</taxon>
        <taxon>Bacillota</taxon>
        <taxon>Clostridia</taxon>
        <taxon>Eubacteriales</taxon>
        <taxon>Oscillospiraceae</taxon>
        <taxon>Faecalibacterium</taxon>
    </lineage>
</organism>
<protein>
    <submittedName>
        <fullName evidence="1">Uncharacterized protein</fullName>
    </submittedName>
</protein>
<name>C7H4L9_FAED2</name>
<evidence type="ECO:0000313" key="2">
    <source>
        <dbReference type="Proteomes" id="UP000004619"/>
    </source>
</evidence>
<evidence type="ECO:0000313" key="1">
    <source>
        <dbReference type="EMBL" id="EEU97156.1"/>
    </source>
</evidence>
<accession>C7H4L9</accession>
<proteinExistence type="predicted"/>
<dbReference type="AlphaFoldDB" id="C7H4L9"/>